<proteinExistence type="predicted"/>
<dbReference type="EMBL" id="GGEC01074945">
    <property type="protein sequence ID" value="MBX55429.1"/>
    <property type="molecule type" value="Transcribed_RNA"/>
</dbReference>
<organism evidence="1">
    <name type="scientific">Rhizophora mucronata</name>
    <name type="common">Asiatic mangrove</name>
    <dbReference type="NCBI Taxonomy" id="61149"/>
    <lineage>
        <taxon>Eukaryota</taxon>
        <taxon>Viridiplantae</taxon>
        <taxon>Streptophyta</taxon>
        <taxon>Embryophyta</taxon>
        <taxon>Tracheophyta</taxon>
        <taxon>Spermatophyta</taxon>
        <taxon>Magnoliopsida</taxon>
        <taxon>eudicotyledons</taxon>
        <taxon>Gunneridae</taxon>
        <taxon>Pentapetalae</taxon>
        <taxon>rosids</taxon>
        <taxon>fabids</taxon>
        <taxon>Malpighiales</taxon>
        <taxon>Rhizophoraceae</taxon>
        <taxon>Rhizophora</taxon>
    </lineage>
</organism>
<reference evidence="1" key="1">
    <citation type="submission" date="2018-02" db="EMBL/GenBank/DDBJ databases">
        <title>Rhizophora mucronata_Transcriptome.</title>
        <authorList>
            <person name="Meera S.P."/>
            <person name="Sreeshan A."/>
            <person name="Augustine A."/>
        </authorList>
    </citation>
    <scope>NUCLEOTIDE SEQUENCE</scope>
    <source>
        <tissue evidence="1">Leaf</tissue>
    </source>
</reference>
<sequence>MLCWHSTSSKLQDGTSLNKTSISASNDLMILYIRLFFCDMSI</sequence>
<name>A0A2P2PLC9_RHIMU</name>
<accession>A0A2P2PLC9</accession>
<protein>
    <submittedName>
        <fullName evidence="1">Uncharacterized protein</fullName>
    </submittedName>
</protein>
<dbReference type="AlphaFoldDB" id="A0A2P2PLC9"/>
<evidence type="ECO:0000313" key="1">
    <source>
        <dbReference type="EMBL" id="MBX55429.1"/>
    </source>
</evidence>